<sequence>MPSTSTLPHSKSTADCRKRYNPYMRPSHHIGVSRRAGVAPVTAPLTREFAMYFKGYEVRLEQDALSQVWMGSAMKVDEPDSLGESSGSAQVVDVPVPITSLDATNFGLTVFPAPISANLGIDTSSNQAGGHVSLKKGKLIRGVQKTIIKYVERHCKVGHPTTDLVCERINTVLEGVLLGMEMDDIIVPRRDSKGGKNHETRGHKQDVRR</sequence>
<dbReference type="Proteomes" id="UP000054485">
    <property type="component" value="Unassembled WGS sequence"/>
</dbReference>
<evidence type="ECO:0000313" key="2">
    <source>
        <dbReference type="EMBL" id="KIK34163.1"/>
    </source>
</evidence>
<dbReference type="AlphaFoldDB" id="A0A0D0AQ97"/>
<name>A0A0D0AQ97_9AGAM</name>
<reference evidence="2 3" key="1">
    <citation type="submission" date="2014-04" db="EMBL/GenBank/DDBJ databases">
        <authorList>
            <consortium name="DOE Joint Genome Institute"/>
            <person name="Kuo A."/>
            <person name="Ruytinx J."/>
            <person name="Rineau F."/>
            <person name="Colpaert J."/>
            <person name="Kohler A."/>
            <person name="Nagy L.G."/>
            <person name="Floudas D."/>
            <person name="Copeland A."/>
            <person name="Barry K.W."/>
            <person name="Cichocki N."/>
            <person name="Veneault-Fourrey C."/>
            <person name="LaButti K."/>
            <person name="Lindquist E.A."/>
            <person name="Lipzen A."/>
            <person name="Lundell T."/>
            <person name="Morin E."/>
            <person name="Murat C."/>
            <person name="Sun H."/>
            <person name="Tunlid A."/>
            <person name="Henrissat B."/>
            <person name="Grigoriev I.V."/>
            <person name="Hibbett D.S."/>
            <person name="Martin F."/>
            <person name="Nordberg H.P."/>
            <person name="Cantor M.N."/>
            <person name="Hua S.X."/>
        </authorList>
    </citation>
    <scope>NUCLEOTIDE SEQUENCE [LARGE SCALE GENOMIC DNA]</scope>
    <source>
        <strain evidence="2 3">UH-Slu-Lm8-n1</strain>
    </source>
</reference>
<evidence type="ECO:0000256" key="1">
    <source>
        <dbReference type="SAM" id="MobiDB-lite"/>
    </source>
</evidence>
<dbReference type="OrthoDB" id="2650415at2759"/>
<keyword evidence="3" id="KW-1185">Reference proteome</keyword>
<feature type="region of interest" description="Disordered" evidence="1">
    <location>
        <begin position="188"/>
        <end position="209"/>
    </location>
</feature>
<gene>
    <name evidence="2" type="ORF">CY34DRAFT_17917</name>
</gene>
<dbReference type="InParanoid" id="A0A0D0AQ97"/>
<dbReference type="HOGENOM" id="CLU_1316178_0_0_1"/>
<reference evidence="3" key="2">
    <citation type="submission" date="2015-01" db="EMBL/GenBank/DDBJ databases">
        <title>Evolutionary Origins and Diversification of the Mycorrhizal Mutualists.</title>
        <authorList>
            <consortium name="DOE Joint Genome Institute"/>
            <consortium name="Mycorrhizal Genomics Consortium"/>
            <person name="Kohler A."/>
            <person name="Kuo A."/>
            <person name="Nagy L.G."/>
            <person name="Floudas D."/>
            <person name="Copeland A."/>
            <person name="Barry K.W."/>
            <person name="Cichocki N."/>
            <person name="Veneault-Fourrey C."/>
            <person name="LaButti K."/>
            <person name="Lindquist E.A."/>
            <person name="Lipzen A."/>
            <person name="Lundell T."/>
            <person name="Morin E."/>
            <person name="Murat C."/>
            <person name="Riley R."/>
            <person name="Ohm R."/>
            <person name="Sun H."/>
            <person name="Tunlid A."/>
            <person name="Henrissat B."/>
            <person name="Grigoriev I.V."/>
            <person name="Hibbett D.S."/>
            <person name="Martin F."/>
        </authorList>
    </citation>
    <scope>NUCLEOTIDE SEQUENCE [LARGE SCALE GENOMIC DNA]</scope>
    <source>
        <strain evidence="3">UH-Slu-Lm8-n1</strain>
    </source>
</reference>
<organism evidence="2 3">
    <name type="scientific">Suillus luteus UH-Slu-Lm8-n1</name>
    <dbReference type="NCBI Taxonomy" id="930992"/>
    <lineage>
        <taxon>Eukaryota</taxon>
        <taxon>Fungi</taxon>
        <taxon>Dikarya</taxon>
        <taxon>Basidiomycota</taxon>
        <taxon>Agaricomycotina</taxon>
        <taxon>Agaricomycetes</taxon>
        <taxon>Agaricomycetidae</taxon>
        <taxon>Boletales</taxon>
        <taxon>Suillineae</taxon>
        <taxon>Suillaceae</taxon>
        <taxon>Suillus</taxon>
    </lineage>
</organism>
<evidence type="ECO:0000313" key="3">
    <source>
        <dbReference type="Proteomes" id="UP000054485"/>
    </source>
</evidence>
<protein>
    <submittedName>
        <fullName evidence="2">Uncharacterized protein</fullName>
    </submittedName>
</protein>
<proteinExistence type="predicted"/>
<accession>A0A0D0AQ97</accession>
<dbReference type="EMBL" id="KN835800">
    <property type="protein sequence ID" value="KIK34163.1"/>
    <property type="molecule type" value="Genomic_DNA"/>
</dbReference>